<evidence type="ECO:0000313" key="8">
    <source>
        <dbReference type="EMBL" id="MBI4726803.1"/>
    </source>
</evidence>
<gene>
    <name evidence="8" type="ORF">HY768_06215</name>
</gene>
<comment type="subcellular location">
    <subcellularLocation>
        <location evidence="1">Cell envelope</location>
    </subcellularLocation>
</comment>
<dbReference type="Proteomes" id="UP000736328">
    <property type="component" value="Unassembled WGS sequence"/>
</dbReference>
<accession>A0A933IE64</accession>
<dbReference type="InterPro" id="IPR001054">
    <property type="entry name" value="A/G_cyclase"/>
</dbReference>
<keyword evidence="6" id="KW-0472">Membrane</keyword>
<dbReference type="GO" id="GO:0030313">
    <property type="term" value="C:cell envelope"/>
    <property type="evidence" value="ECO:0007669"/>
    <property type="project" value="UniProtKB-SubCell"/>
</dbReference>
<dbReference type="CDD" id="cd07302">
    <property type="entry name" value="CHD"/>
    <property type="match status" value="1"/>
</dbReference>
<reference evidence="8" key="1">
    <citation type="submission" date="2020-07" db="EMBL/GenBank/DDBJ databases">
        <title>Huge and variable diversity of episymbiotic CPR bacteria and DPANN archaea in groundwater ecosystems.</title>
        <authorList>
            <person name="He C.Y."/>
            <person name="Keren R."/>
            <person name="Whittaker M."/>
            <person name="Farag I.F."/>
            <person name="Doudna J."/>
            <person name="Cate J.H.D."/>
            <person name="Banfield J.F."/>
        </authorList>
    </citation>
    <scope>NUCLEOTIDE SEQUENCE</scope>
    <source>
        <strain evidence="8">NC_groundwater_1520_Pr4_B-0.1um_53_5</strain>
    </source>
</reference>
<evidence type="ECO:0000256" key="1">
    <source>
        <dbReference type="ARBA" id="ARBA00004196"/>
    </source>
</evidence>
<dbReference type="GO" id="GO:0035556">
    <property type="term" value="P:intracellular signal transduction"/>
    <property type="evidence" value="ECO:0007669"/>
    <property type="project" value="InterPro"/>
</dbReference>
<dbReference type="Pfam" id="PF00211">
    <property type="entry name" value="Guanylate_cyc"/>
    <property type="match status" value="1"/>
</dbReference>
<dbReference type="InterPro" id="IPR050697">
    <property type="entry name" value="Adenylyl/Guanylyl_Cyclase_3/4"/>
</dbReference>
<keyword evidence="5" id="KW-1133">Transmembrane helix</keyword>
<evidence type="ECO:0000256" key="2">
    <source>
        <dbReference type="ARBA" id="ARBA00005381"/>
    </source>
</evidence>
<name>A0A933IE64_UNCT6</name>
<dbReference type="EMBL" id="JACQXR010000082">
    <property type="protein sequence ID" value="MBI4726803.1"/>
    <property type="molecule type" value="Genomic_DNA"/>
</dbReference>
<dbReference type="SMART" id="SM00044">
    <property type="entry name" value="CYCc"/>
    <property type="match status" value="1"/>
</dbReference>
<keyword evidence="3" id="KW-1003">Cell membrane</keyword>
<evidence type="ECO:0000256" key="5">
    <source>
        <dbReference type="ARBA" id="ARBA00022989"/>
    </source>
</evidence>
<evidence type="ECO:0000256" key="6">
    <source>
        <dbReference type="ARBA" id="ARBA00023136"/>
    </source>
</evidence>
<evidence type="ECO:0000313" key="9">
    <source>
        <dbReference type="Proteomes" id="UP000736328"/>
    </source>
</evidence>
<proteinExistence type="inferred from homology"/>
<comment type="caution">
    <text evidence="8">The sequence shown here is derived from an EMBL/GenBank/DDBJ whole genome shotgun (WGS) entry which is preliminary data.</text>
</comment>
<dbReference type="FunFam" id="3.30.70.1230:FF:000016">
    <property type="entry name" value="Adenylate/guanylate cyclase domain-containing protein"/>
    <property type="match status" value="1"/>
</dbReference>
<dbReference type="PROSITE" id="PS50125">
    <property type="entry name" value="GUANYLATE_CYCLASE_2"/>
    <property type="match status" value="1"/>
</dbReference>
<keyword evidence="4" id="KW-0812">Transmembrane</keyword>
<feature type="domain" description="Guanylate cyclase" evidence="7">
    <location>
        <begin position="67"/>
        <end position="202"/>
    </location>
</feature>
<comment type="similarity">
    <text evidence="2">Belongs to the adenylyl cyclase class-3 family.</text>
</comment>
<organism evidence="8 9">
    <name type="scientific">candidate division TA06 bacterium</name>
    <dbReference type="NCBI Taxonomy" id="2250710"/>
    <lineage>
        <taxon>Bacteria</taxon>
        <taxon>Bacteria division TA06</taxon>
    </lineage>
</organism>
<evidence type="ECO:0000259" key="7">
    <source>
        <dbReference type="PROSITE" id="PS50125"/>
    </source>
</evidence>
<protein>
    <recommendedName>
        <fullName evidence="7">Guanylate cyclase domain-containing protein</fullName>
    </recommendedName>
</protein>
<dbReference type="PANTHER" id="PTHR43081">
    <property type="entry name" value="ADENYLATE CYCLASE, TERMINAL-DIFFERENTIATION SPECIFIC-RELATED"/>
    <property type="match status" value="1"/>
</dbReference>
<dbReference type="PANTHER" id="PTHR43081:SF1">
    <property type="entry name" value="ADENYLATE CYCLASE, TERMINAL-DIFFERENTIATION SPECIFIC"/>
    <property type="match status" value="1"/>
</dbReference>
<dbReference type="InterPro" id="IPR029787">
    <property type="entry name" value="Nucleotide_cyclase"/>
</dbReference>
<dbReference type="GO" id="GO:0004016">
    <property type="term" value="F:adenylate cyclase activity"/>
    <property type="evidence" value="ECO:0007669"/>
    <property type="project" value="UniProtKB-ARBA"/>
</dbReference>
<evidence type="ECO:0000256" key="3">
    <source>
        <dbReference type="ARBA" id="ARBA00022475"/>
    </source>
</evidence>
<evidence type="ECO:0000256" key="4">
    <source>
        <dbReference type="ARBA" id="ARBA00022692"/>
    </source>
</evidence>
<dbReference type="SUPFAM" id="SSF55073">
    <property type="entry name" value="Nucleotide cyclase"/>
    <property type="match status" value="1"/>
</dbReference>
<dbReference type="GO" id="GO:0006171">
    <property type="term" value="P:cAMP biosynthetic process"/>
    <property type="evidence" value="ECO:0007669"/>
    <property type="project" value="TreeGrafter"/>
</dbReference>
<dbReference type="AlphaFoldDB" id="A0A933IE64"/>
<dbReference type="Gene3D" id="3.30.70.1230">
    <property type="entry name" value="Nucleotide cyclase"/>
    <property type="match status" value="1"/>
</dbReference>
<sequence length="272" mass="30258">MKCPKCNFENPEGLKFCGECGANLAEARRAEELELRLKQVHSYIPQELAEKIARSKGQIEGERKQVSVLFADISGFTAMSEVLDPEEVSEVMNERFRALVGIVYKYEGTIDKFIGDCIMAIFGVPVVHENDAERAVRTALDMRKSLEQFNQSLERDKKKAIPDLSLHIGINSGAVIVGNIGSDLRMDYTVMGDTVNLASRLEGAAKSGQIFISKKTYQMTKGLFEFKELEPLTLKGKRQPVPAYEVLGYKERARPVRGIEGGSSPMSVGDFR</sequence>